<organism evidence="2 3">
    <name type="scientific">Portunus trituberculatus</name>
    <name type="common">Swimming crab</name>
    <name type="synonym">Neptunus trituberculatus</name>
    <dbReference type="NCBI Taxonomy" id="210409"/>
    <lineage>
        <taxon>Eukaryota</taxon>
        <taxon>Metazoa</taxon>
        <taxon>Ecdysozoa</taxon>
        <taxon>Arthropoda</taxon>
        <taxon>Crustacea</taxon>
        <taxon>Multicrustacea</taxon>
        <taxon>Malacostraca</taxon>
        <taxon>Eumalacostraca</taxon>
        <taxon>Eucarida</taxon>
        <taxon>Decapoda</taxon>
        <taxon>Pleocyemata</taxon>
        <taxon>Brachyura</taxon>
        <taxon>Eubrachyura</taxon>
        <taxon>Portunoidea</taxon>
        <taxon>Portunidae</taxon>
        <taxon>Portuninae</taxon>
        <taxon>Portunus</taxon>
    </lineage>
</organism>
<sequence>MTGNMEKRCDWCLIFVQFAVTGSVCKLPRVLRCTPKTLHCNTPTPRSLPPIHHHVHSHTSICRQSVTYITSIHHPIASPFTPSPLHPVTPSPPHLRISPISPSGNTTSGSIKGVSREPNPPTLLSDEEEEEEVGTRQKGSEGGERNRGGTRRVVKSHGDVGEAAGRAGEGV</sequence>
<accession>A0A5B7GH23</accession>
<feature type="compositionally biased region" description="Low complexity" evidence="1">
    <location>
        <begin position="161"/>
        <end position="171"/>
    </location>
</feature>
<protein>
    <submittedName>
        <fullName evidence="2">Uncharacterized protein</fullName>
    </submittedName>
</protein>
<reference evidence="2 3" key="1">
    <citation type="submission" date="2019-05" db="EMBL/GenBank/DDBJ databases">
        <title>Another draft genome of Portunus trituberculatus and its Hox gene families provides insights of decapod evolution.</title>
        <authorList>
            <person name="Jeong J.-H."/>
            <person name="Song I."/>
            <person name="Kim S."/>
            <person name="Choi T."/>
            <person name="Kim D."/>
            <person name="Ryu S."/>
            <person name="Kim W."/>
        </authorList>
    </citation>
    <scope>NUCLEOTIDE SEQUENCE [LARGE SCALE GENOMIC DNA]</scope>
    <source>
        <tissue evidence="2">Muscle</tissue>
    </source>
</reference>
<proteinExistence type="predicted"/>
<feature type="compositionally biased region" description="Pro residues" evidence="1">
    <location>
        <begin position="81"/>
        <end position="93"/>
    </location>
</feature>
<feature type="region of interest" description="Disordered" evidence="1">
    <location>
        <begin position="80"/>
        <end position="171"/>
    </location>
</feature>
<gene>
    <name evidence="2" type="ORF">E2C01_050348</name>
</gene>
<dbReference type="AlphaFoldDB" id="A0A5B7GH23"/>
<evidence type="ECO:0000313" key="3">
    <source>
        <dbReference type="Proteomes" id="UP000324222"/>
    </source>
</evidence>
<feature type="compositionally biased region" description="Basic and acidic residues" evidence="1">
    <location>
        <begin position="133"/>
        <end position="147"/>
    </location>
</feature>
<dbReference type="Proteomes" id="UP000324222">
    <property type="component" value="Unassembled WGS sequence"/>
</dbReference>
<evidence type="ECO:0000313" key="2">
    <source>
        <dbReference type="EMBL" id="MPC56388.1"/>
    </source>
</evidence>
<name>A0A5B7GH23_PORTR</name>
<comment type="caution">
    <text evidence="2">The sequence shown here is derived from an EMBL/GenBank/DDBJ whole genome shotgun (WGS) entry which is preliminary data.</text>
</comment>
<keyword evidence="3" id="KW-1185">Reference proteome</keyword>
<dbReference type="EMBL" id="VSRR010013901">
    <property type="protein sequence ID" value="MPC56388.1"/>
    <property type="molecule type" value="Genomic_DNA"/>
</dbReference>
<evidence type="ECO:0000256" key="1">
    <source>
        <dbReference type="SAM" id="MobiDB-lite"/>
    </source>
</evidence>
<feature type="compositionally biased region" description="Polar residues" evidence="1">
    <location>
        <begin position="100"/>
        <end position="110"/>
    </location>
</feature>